<evidence type="ECO:0000313" key="5">
    <source>
        <dbReference type="Proteomes" id="UP001596143"/>
    </source>
</evidence>
<comment type="caution">
    <text evidence="4">The sequence shown here is derived from an EMBL/GenBank/DDBJ whole genome shotgun (WGS) entry which is preliminary data.</text>
</comment>
<feature type="domain" description="Alpha-galactosidase NEW3" evidence="3">
    <location>
        <begin position="37"/>
        <end position="109"/>
    </location>
</feature>
<evidence type="ECO:0000256" key="2">
    <source>
        <dbReference type="SAM" id="SignalP"/>
    </source>
</evidence>
<evidence type="ECO:0000259" key="3">
    <source>
        <dbReference type="Pfam" id="PF10633"/>
    </source>
</evidence>
<dbReference type="PANTHER" id="PTHR39198:SF1">
    <property type="entry name" value="ALPHA-GALACTOSIDASE NEW3 DOMAIN-CONTAINING PROTEIN"/>
    <property type="match status" value="1"/>
</dbReference>
<reference evidence="5" key="1">
    <citation type="journal article" date="2019" name="Int. J. Syst. Evol. Microbiol.">
        <title>The Global Catalogue of Microorganisms (GCM) 10K type strain sequencing project: providing services to taxonomists for standard genome sequencing and annotation.</title>
        <authorList>
            <consortium name="The Broad Institute Genomics Platform"/>
            <consortium name="The Broad Institute Genome Sequencing Center for Infectious Disease"/>
            <person name="Wu L."/>
            <person name="Ma J."/>
        </authorList>
    </citation>
    <scope>NUCLEOTIDE SEQUENCE [LARGE SCALE GENOMIC DNA]</scope>
    <source>
        <strain evidence="5">CGMCC 1.15790</strain>
    </source>
</reference>
<keyword evidence="1" id="KW-0472">Membrane</keyword>
<dbReference type="Gene3D" id="2.60.40.10">
    <property type="entry name" value="Immunoglobulins"/>
    <property type="match status" value="3"/>
</dbReference>
<evidence type="ECO:0000256" key="1">
    <source>
        <dbReference type="SAM" id="Phobius"/>
    </source>
</evidence>
<keyword evidence="1" id="KW-1133">Transmembrane helix</keyword>
<dbReference type="RefSeq" id="WP_270896285.1">
    <property type="nucleotide sequence ID" value="NZ_JBHSPF010000015.1"/>
</dbReference>
<accession>A0ABW0U532</accession>
<protein>
    <submittedName>
        <fullName evidence="4">NEW3 domain-containing protein</fullName>
    </submittedName>
</protein>
<dbReference type="InterPro" id="IPR013783">
    <property type="entry name" value="Ig-like_fold"/>
</dbReference>
<proteinExistence type="predicted"/>
<feature type="signal peptide" evidence="2">
    <location>
        <begin position="1"/>
        <end position="24"/>
    </location>
</feature>
<dbReference type="Proteomes" id="UP001596143">
    <property type="component" value="Unassembled WGS sequence"/>
</dbReference>
<dbReference type="PANTHER" id="PTHR39198">
    <property type="entry name" value="HYPOTHETICAL MEMBRANE PROTEIN, CONSERVED"/>
    <property type="match status" value="1"/>
</dbReference>
<keyword evidence="5" id="KW-1185">Reference proteome</keyword>
<dbReference type="InterPro" id="IPR018905">
    <property type="entry name" value="A-galactase_NEW3"/>
</dbReference>
<sequence>MYKKLLTTTLIFLLSFMVATPAVAQVTLYTPYTGMAVTPGETIHYTVDVMNHDAGVKHVTFDMQGLPEGWSYQITSGGNAIKQLSVRDEQQVNLEVTVPLEIEQDDYRFSLIATDQHGESASLPFLVTLTEEGTFATEWNVDQSNLQGQTDSSFSYSATLRNRTAEEQNYALTANAPDGWSVQFQSGGDNVTSVSVEPNSEANLTIDVTPPENASADTYEIGVTANGSGTKAETTLEAVITGAYDMVLTTPNGNLHADITSGGDRIIDLVVENTGTAPLTNVELSAQTPPDWETDFDKNTIPEIKPGESATVKATLKASDEAIAGDYVTTFTASASETSAEADFRISVETSTLWGIVGIAIILAVVWGLYYIIKKYGRR</sequence>
<name>A0ABW0U532_9BACI</name>
<feature type="transmembrane region" description="Helical" evidence="1">
    <location>
        <begin position="353"/>
        <end position="373"/>
    </location>
</feature>
<feature type="chain" id="PRO_5045574622" evidence="2">
    <location>
        <begin position="25"/>
        <end position="379"/>
    </location>
</feature>
<dbReference type="Pfam" id="PF10633">
    <property type="entry name" value="NPCBM_assoc"/>
    <property type="match status" value="3"/>
</dbReference>
<keyword evidence="1" id="KW-0812">Transmembrane</keyword>
<keyword evidence="2" id="KW-0732">Signal</keyword>
<feature type="domain" description="Alpha-galactosidase NEW3" evidence="3">
    <location>
        <begin position="261"/>
        <end position="334"/>
    </location>
</feature>
<evidence type="ECO:0000313" key="4">
    <source>
        <dbReference type="EMBL" id="MFC5627845.1"/>
    </source>
</evidence>
<feature type="domain" description="Alpha-galactosidase NEW3" evidence="3">
    <location>
        <begin position="164"/>
        <end position="226"/>
    </location>
</feature>
<gene>
    <name evidence="4" type="ORF">ACFPTR_02915</name>
</gene>
<organism evidence="4 5">
    <name type="scientific">Aliibacillus thermotolerans</name>
    <dbReference type="NCBI Taxonomy" id="1834418"/>
    <lineage>
        <taxon>Bacteria</taxon>
        <taxon>Bacillati</taxon>
        <taxon>Bacillota</taxon>
        <taxon>Bacilli</taxon>
        <taxon>Bacillales</taxon>
        <taxon>Bacillaceae</taxon>
        <taxon>Aliibacillus</taxon>
    </lineage>
</organism>
<dbReference type="EMBL" id="JBHSPF010000015">
    <property type="protein sequence ID" value="MFC5627845.1"/>
    <property type="molecule type" value="Genomic_DNA"/>
</dbReference>